<gene>
    <name evidence="9" type="ORF">LH29_00775</name>
</gene>
<dbReference type="Proteomes" id="UP000032544">
    <property type="component" value="Unassembled WGS sequence"/>
</dbReference>
<dbReference type="InterPro" id="IPR025857">
    <property type="entry name" value="MacB_PCD"/>
</dbReference>
<comment type="caution">
    <text evidence="9">The sequence shown here is derived from an EMBL/GenBank/DDBJ whole genome shotgun (WGS) entry which is preliminary data.</text>
</comment>
<dbReference type="PANTHER" id="PTHR30572:SF18">
    <property type="entry name" value="ABC-TYPE MACROLIDE FAMILY EXPORT SYSTEM PERMEASE COMPONENT 2"/>
    <property type="match status" value="1"/>
</dbReference>
<keyword evidence="10" id="KW-1185">Reference proteome</keyword>
<name>A0A0D8JB11_9BACT</name>
<evidence type="ECO:0000256" key="6">
    <source>
        <dbReference type="SAM" id="Phobius"/>
    </source>
</evidence>
<proteinExistence type="predicted"/>
<dbReference type="PANTHER" id="PTHR30572">
    <property type="entry name" value="MEMBRANE COMPONENT OF TRANSPORTER-RELATED"/>
    <property type="match status" value="1"/>
</dbReference>
<dbReference type="GO" id="GO:0005886">
    <property type="term" value="C:plasma membrane"/>
    <property type="evidence" value="ECO:0007669"/>
    <property type="project" value="UniProtKB-SubCell"/>
</dbReference>
<feature type="transmembrane region" description="Helical" evidence="6">
    <location>
        <begin position="20"/>
        <end position="40"/>
    </location>
</feature>
<dbReference type="Pfam" id="PF02687">
    <property type="entry name" value="FtsX"/>
    <property type="match status" value="1"/>
</dbReference>
<feature type="domain" description="MacB-like periplasmic core" evidence="8">
    <location>
        <begin position="19"/>
        <end position="234"/>
    </location>
</feature>
<evidence type="ECO:0000256" key="1">
    <source>
        <dbReference type="ARBA" id="ARBA00004651"/>
    </source>
</evidence>
<evidence type="ECO:0000256" key="3">
    <source>
        <dbReference type="ARBA" id="ARBA00022692"/>
    </source>
</evidence>
<evidence type="ECO:0000313" key="10">
    <source>
        <dbReference type="Proteomes" id="UP000032544"/>
    </source>
</evidence>
<feature type="transmembrane region" description="Helical" evidence="6">
    <location>
        <begin position="675"/>
        <end position="696"/>
    </location>
</feature>
<evidence type="ECO:0000259" key="7">
    <source>
        <dbReference type="Pfam" id="PF02687"/>
    </source>
</evidence>
<feature type="domain" description="ABC3 transporter permease C-terminal" evidence="7">
    <location>
        <begin position="674"/>
        <end position="788"/>
    </location>
</feature>
<dbReference type="STRING" id="1544798.LH29_00775"/>
<dbReference type="InterPro" id="IPR003838">
    <property type="entry name" value="ABC3_permease_C"/>
</dbReference>
<evidence type="ECO:0000256" key="5">
    <source>
        <dbReference type="ARBA" id="ARBA00023136"/>
    </source>
</evidence>
<dbReference type="GO" id="GO:0022857">
    <property type="term" value="F:transmembrane transporter activity"/>
    <property type="evidence" value="ECO:0007669"/>
    <property type="project" value="TreeGrafter"/>
</dbReference>
<keyword evidence="4 6" id="KW-1133">Transmembrane helix</keyword>
<feature type="transmembrane region" description="Helical" evidence="6">
    <location>
        <begin position="371"/>
        <end position="395"/>
    </location>
</feature>
<evidence type="ECO:0000256" key="2">
    <source>
        <dbReference type="ARBA" id="ARBA00022475"/>
    </source>
</evidence>
<accession>A0A0D8JB11</accession>
<dbReference type="Pfam" id="PF12704">
    <property type="entry name" value="MacB_PCD"/>
    <property type="match status" value="1"/>
</dbReference>
<feature type="transmembrane region" description="Helical" evidence="6">
    <location>
        <begin position="755"/>
        <end position="776"/>
    </location>
</feature>
<evidence type="ECO:0000256" key="4">
    <source>
        <dbReference type="ARBA" id="ARBA00022989"/>
    </source>
</evidence>
<feature type="transmembrane region" description="Helical" evidence="6">
    <location>
        <begin position="277"/>
        <end position="299"/>
    </location>
</feature>
<reference evidence="9 10" key="1">
    <citation type="submission" date="2014-09" db="EMBL/GenBank/DDBJ databases">
        <title>Draft Genome Sequence of Draconibacterium sp. JN14CK-3.</title>
        <authorList>
            <person name="Dong C."/>
            <person name="Lai Q."/>
            <person name="Shao Z."/>
        </authorList>
    </citation>
    <scope>NUCLEOTIDE SEQUENCE [LARGE SCALE GENOMIC DNA]</scope>
    <source>
        <strain evidence="9 10">JN14CK-3</strain>
    </source>
</reference>
<feature type="transmembrane region" description="Helical" evidence="6">
    <location>
        <begin position="416"/>
        <end position="439"/>
    </location>
</feature>
<dbReference type="OrthoDB" id="973461at2"/>
<protein>
    <recommendedName>
        <fullName evidence="11">ABC transporter permease</fullName>
    </recommendedName>
</protein>
<feature type="transmembrane region" description="Helical" evidence="6">
    <location>
        <begin position="724"/>
        <end position="743"/>
    </location>
</feature>
<organism evidence="9 10">
    <name type="scientific">Draconibacterium sediminis</name>
    <dbReference type="NCBI Taxonomy" id="1544798"/>
    <lineage>
        <taxon>Bacteria</taxon>
        <taxon>Pseudomonadati</taxon>
        <taxon>Bacteroidota</taxon>
        <taxon>Bacteroidia</taxon>
        <taxon>Marinilabiliales</taxon>
        <taxon>Prolixibacteraceae</taxon>
        <taxon>Draconibacterium</taxon>
    </lineage>
</organism>
<comment type="subcellular location">
    <subcellularLocation>
        <location evidence="1">Cell membrane</location>
        <topology evidence="1">Multi-pass membrane protein</topology>
    </subcellularLocation>
</comment>
<evidence type="ECO:0000313" key="9">
    <source>
        <dbReference type="EMBL" id="KJF44102.1"/>
    </source>
</evidence>
<dbReference type="RefSeq" id="WP_045025662.1">
    <property type="nucleotide sequence ID" value="NZ_JRHC01000001.1"/>
</dbReference>
<dbReference type="AlphaFoldDB" id="A0A0D8JB11"/>
<keyword evidence="5 6" id="KW-0472">Membrane</keyword>
<evidence type="ECO:0008006" key="11">
    <source>
        <dbReference type="Google" id="ProtNLM"/>
    </source>
</evidence>
<keyword evidence="3 6" id="KW-0812">Transmembrane</keyword>
<feature type="transmembrane region" description="Helical" evidence="6">
    <location>
        <begin position="332"/>
        <end position="351"/>
    </location>
</feature>
<evidence type="ECO:0000259" key="8">
    <source>
        <dbReference type="Pfam" id="PF12704"/>
    </source>
</evidence>
<dbReference type="EMBL" id="JRHC01000001">
    <property type="protein sequence ID" value="KJF44102.1"/>
    <property type="molecule type" value="Genomic_DNA"/>
</dbReference>
<keyword evidence="2" id="KW-1003">Cell membrane</keyword>
<dbReference type="InterPro" id="IPR050250">
    <property type="entry name" value="Macrolide_Exporter_MacB"/>
</dbReference>
<sequence length="795" mass="89604">MKTLKIILRGFRKNSRLNLLNILSMAIGLAVVIIVLGHVYQEFTYDSQYENSSRVYRVLTQNDKNELSGAATYGPLAQSLKSGFPEIKDATRTSFYWGYLALTAGDKMFNENRTIFADPNFFSLFSFPLEKGDAANCLSSPNSIVLSGSAAKKYFGEKDPVGEQIKIGKDRLFTVQGVFSDFPRNSNFRGDILLPLESISKLTQVWIEPSWNYPSDIHTFILAENQIEEEAFSTKVSDYLTTHVEENPDKLALQPLKKLHTEMQTGWESVPQANKSYLYLLAIVALIILSMSAVNFLLLHIGTASQRAINTGVKKVCGASKSIIFGDQIREILSYISISVAISIIFIYLYNSILTVRFSFLPALKEFDFTLLLFLTGVIFVFAIITSIVPALIISRQKTVRIFKADQQSLHKQPKMVNVFIVGQFTISVVLLAITTLFYKQVYFLEKHSPGFAREELITIPLNMSVDDGLNGNKFDAFAQEVKKLQGIKNATLAFSSPSDVQTSADGFRCDGMPEGETVSMQWNSVYYDYFETLGVKMVEGRGFNRDFKNDIVDYDIQRKCAYVINQKAADEMGIDNPIGKTLYAYQEGTIVGIVENFNFKSLHSEITPMCFNMNPFYYNEIIVRMNPGVPAVPDQIKTLWEEFVPEYPFEYSFVNDQLNQMYESESKLTASLNVFAGIGILIACMGLLALSILAMQKRTKEIGIRKVNGAKVSEVMMLLNKDFVMRVVIAFVIATPIAYYAMNKWLENFAYKTTLSWWIFALAGVLALGIALLTVSWQSWRAATRNPVEALRYE</sequence>